<dbReference type="EMBL" id="MLFT02000007">
    <property type="protein sequence ID" value="PHT42332.1"/>
    <property type="molecule type" value="Genomic_DNA"/>
</dbReference>
<evidence type="ECO:0000313" key="1">
    <source>
        <dbReference type="EMBL" id="PHT42332.1"/>
    </source>
</evidence>
<proteinExistence type="predicted"/>
<evidence type="ECO:0000313" key="2">
    <source>
        <dbReference type="Proteomes" id="UP000224567"/>
    </source>
</evidence>
<dbReference type="Proteomes" id="UP000224567">
    <property type="component" value="Unassembled WGS sequence"/>
</dbReference>
<keyword evidence="2" id="KW-1185">Reference proteome</keyword>
<accession>A0A2G2WAV0</accession>
<dbReference type="AlphaFoldDB" id="A0A2G2WAV0"/>
<organism evidence="1 2">
    <name type="scientific">Capsicum baccatum</name>
    <name type="common">Peruvian pepper</name>
    <dbReference type="NCBI Taxonomy" id="33114"/>
    <lineage>
        <taxon>Eukaryota</taxon>
        <taxon>Viridiplantae</taxon>
        <taxon>Streptophyta</taxon>
        <taxon>Embryophyta</taxon>
        <taxon>Tracheophyta</taxon>
        <taxon>Spermatophyta</taxon>
        <taxon>Magnoliopsida</taxon>
        <taxon>eudicotyledons</taxon>
        <taxon>Gunneridae</taxon>
        <taxon>Pentapetalae</taxon>
        <taxon>asterids</taxon>
        <taxon>lamiids</taxon>
        <taxon>Solanales</taxon>
        <taxon>Solanaceae</taxon>
        <taxon>Solanoideae</taxon>
        <taxon>Capsiceae</taxon>
        <taxon>Capsicum</taxon>
    </lineage>
</organism>
<reference evidence="1 2" key="1">
    <citation type="journal article" date="2017" name="Genome Biol.">
        <title>New reference genome sequences of hot pepper reveal the massive evolution of plant disease-resistance genes by retroduplication.</title>
        <authorList>
            <person name="Kim S."/>
            <person name="Park J."/>
            <person name="Yeom S.I."/>
            <person name="Kim Y.M."/>
            <person name="Seo E."/>
            <person name="Kim K.T."/>
            <person name="Kim M.S."/>
            <person name="Lee J.M."/>
            <person name="Cheong K."/>
            <person name="Shin H.S."/>
            <person name="Kim S.B."/>
            <person name="Han K."/>
            <person name="Lee J."/>
            <person name="Park M."/>
            <person name="Lee H.A."/>
            <person name="Lee H.Y."/>
            <person name="Lee Y."/>
            <person name="Oh S."/>
            <person name="Lee J.H."/>
            <person name="Choi E."/>
            <person name="Choi E."/>
            <person name="Lee S.E."/>
            <person name="Jeon J."/>
            <person name="Kim H."/>
            <person name="Choi G."/>
            <person name="Song H."/>
            <person name="Lee J."/>
            <person name="Lee S.C."/>
            <person name="Kwon J.K."/>
            <person name="Lee H.Y."/>
            <person name="Koo N."/>
            <person name="Hong Y."/>
            <person name="Kim R.W."/>
            <person name="Kang W.H."/>
            <person name="Huh J.H."/>
            <person name="Kang B.C."/>
            <person name="Yang T.J."/>
            <person name="Lee Y.H."/>
            <person name="Bennetzen J.L."/>
            <person name="Choi D."/>
        </authorList>
    </citation>
    <scope>NUCLEOTIDE SEQUENCE [LARGE SCALE GENOMIC DNA]</scope>
    <source>
        <strain evidence="2">cv. PBC81</strain>
    </source>
</reference>
<gene>
    <name evidence="1" type="ORF">CQW23_16357</name>
</gene>
<name>A0A2G2WAV0_CAPBA</name>
<protein>
    <recommendedName>
        <fullName evidence="3">F-box domain-containing protein</fullName>
    </recommendedName>
</protein>
<comment type="caution">
    <text evidence="1">The sequence shown here is derived from an EMBL/GenBank/DDBJ whole genome shotgun (WGS) entry which is preliminary data.</text>
</comment>
<dbReference type="OrthoDB" id="642536at2759"/>
<reference evidence="2" key="2">
    <citation type="journal article" date="2017" name="J. Anim. Genet.">
        <title>Multiple reference genome sequences of hot pepper reveal the massive evolution of plant disease resistance genes by retroduplication.</title>
        <authorList>
            <person name="Kim S."/>
            <person name="Park J."/>
            <person name="Yeom S.-I."/>
            <person name="Kim Y.-M."/>
            <person name="Seo E."/>
            <person name="Kim K.-T."/>
            <person name="Kim M.-S."/>
            <person name="Lee J.M."/>
            <person name="Cheong K."/>
            <person name="Shin H.-S."/>
            <person name="Kim S.-B."/>
            <person name="Han K."/>
            <person name="Lee J."/>
            <person name="Park M."/>
            <person name="Lee H.-A."/>
            <person name="Lee H.-Y."/>
            <person name="Lee Y."/>
            <person name="Oh S."/>
            <person name="Lee J.H."/>
            <person name="Choi E."/>
            <person name="Choi E."/>
            <person name="Lee S.E."/>
            <person name="Jeon J."/>
            <person name="Kim H."/>
            <person name="Choi G."/>
            <person name="Song H."/>
            <person name="Lee J."/>
            <person name="Lee S.-C."/>
            <person name="Kwon J.-K."/>
            <person name="Lee H.-Y."/>
            <person name="Koo N."/>
            <person name="Hong Y."/>
            <person name="Kim R.W."/>
            <person name="Kang W.-H."/>
            <person name="Huh J.H."/>
            <person name="Kang B.-C."/>
            <person name="Yang T.-J."/>
            <person name="Lee Y.-H."/>
            <person name="Bennetzen J.L."/>
            <person name="Choi D."/>
        </authorList>
    </citation>
    <scope>NUCLEOTIDE SEQUENCE [LARGE SCALE GENOMIC DNA]</scope>
    <source>
        <strain evidence="2">cv. PBC81</strain>
    </source>
</reference>
<evidence type="ECO:0008006" key="3">
    <source>
        <dbReference type="Google" id="ProtNLM"/>
    </source>
</evidence>
<sequence length="129" mass="13833">MGDFVVFGAVCKSWRSAATNENFDVSSAQVALLMLTAGKDDDYREFYSVSMEKGSSSFLPVAKARSCLSTQGWLCTVQYTGIGDMCGCILSHEPKFSFLHILPPNTPLCSLALHLSLCAAAAIDVVEGL</sequence>